<evidence type="ECO:0000256" key="11">
    <source>
        <dbReference type="ARBA" id="ARBA00023212"/>
    </source>
</evidence>
<evidence type="ECO:0000256" key="10">
    <source>
        <dbReference type="ARBA" id="ARBA00023054"/>
    </source>
</evidence>
<evidence type="ECO:0000256" key="15">
    <source>
        <dbReference type="SAM" id="MobiDB-lite"/>
    </source>
</evidence>
<dbReference type="PANTHER" id="PTHR13034:SF2">
    <property type="entry name" value="DYNACTIN SUBUNIT 4"/>
    <property type="match status" value="1"/>
</dbReference>
<dbReference type="InterPro" id="IPR008603">
    <property type="entry name" value="DCTN4"/>
</dbReference>
<evidence type="ECO:0000256" key="12">
    <source>
        <dbReference type="ARBA" id="ARBA00034776"/>
    </source>
</evidence>
<dbReference type="EMBL" id="CAJPIN010029859">
    <property type="protein sequence ID" value="CAG2063875.1"/>
    <property type="molecule type" value="Genomic_DNA"/>
</dbReference>
<keyword evidence="8" id="KW-0832">Ubl conjugation</keyword>
<proteinExistence type="inferred from homology"/>
<accession>A0ABN7P7R6</accession>
<evidence type="ECO:0000256" key="7">
    <source>
        <dbReference type="ARBA" id="ARBA00022553"/>
    </source>
</evidence>
<evidence type="ECO:0000256" key="4">
    <source>
        <dbReference type="ARBA" id="ARBA00004657"/>
    </source>
</evidence>
<evidence type="ECO:0000256" key="6">
    <source>
        <dbReference type="ARBA" id="ARBA00022499"/>
    </source>
</evidence>
<comment type="subcellular location">
    <subcellularLocation>
        <location evidence="3">Cytoplasm</location>
        <location evidence="3">Cell cortex</location>
    </subcellularLocation>
    <subcellularLocation>
        <location evidence="1">Cytoplasm</location>
        <location evidence="1">Cytoskeleton</location>
        <location evidence="1">Microtubule organizing center</location>
        <location evidence="1">Centrosome</location>
    </subcellularLocation>
    <subcellularLocation>
        <location evidence="2">Cytoplasm</location>
        <location evidence="2">Cytoskeleton</location>
        <location evidence="2">Stress fiber</location>
    </subcellularLocation>
    <subcellularLocation>
        <location evidence="4">Cytoplasm</location>
        <location evidence="4">Myofibril</location>
    </subcellularLocation>
</comment>
<evidence type="ECO:0000256" key="8">
    <source>
        <dbReference type="ARBA" id="ARBA00022843"/>
    </source>
</evidence>
<keyword evidence="6" id="KW-1017">Isopeptide bond</keyword>
<comment type="similarity">
    <text evidence="12">Belongs to the dynactin subunit 4 family.</text>
</comment>
<evidence type="ECO:0000313" key="17">
    <source>
        <dbReference type="Proteomes" id="UP001153148"/>
    </source>
</evidence>
<protein>
    <recommendedName>
        <fullName evidence="13">Dynactin subunit 4</fullName>
    </recommendedName>
</protein>
<evidence type="ECO:0000256" key="13">
    <source>
        <dbReference type="ARBA" id="ARBA00034864"/>
    </source>
</evidence>
<evidence type="ECO:0000313" key="16">
    <source>
        <dbReference type="EMBL" id="CAG2063875.1"/>
    </source>
</evidence>
<comment type="subunit">
    <text evidence="14">Subunit of dynactin, a multiprotein complex part of a tripartite complex with dynein and a adapter, such as BICDL1, BICD2 or HOOK3. The dynactin complex is built around ACTR1A/ACTB filament and consists of an actin-related filament composed of a shoulder domain, a pointed end and a barbed end. Its length is defined by its flexible shoulder domain. The soulder is composed of 2 DCTN1 subunits, 4 DCTN2 and 2 DCTN3. The 4 DCNT2 (via N-terminus) bind the ACTR1A filament and act as molecular rulers to determine the length. The pointed end is important for binding dynein-dynactin cargo adapters. Consists of 4 subunits: ACTR10, DCNT4, DCTN5 and DCTN6. The barbed end is composed of a CAPZA1:CAPZB heterodimers, which binds ACTR1A/ACTB filament and dynactin and stabilizes dynactin. Interacts with ATP7B, but not ATP7A, in a copper-dependent manner. Interacts with ANK2; this interaction is required for localization at costameres. Interacts with N4BP2L1.</text>
</comment>
<dbReference type="Proteomes" id="UP001153148">
    <property type="component" value="Unassembled WGS sequence"/>
</dbReference>
<keyword evidence="5" id="KW-0963">Cytoplasm</keyword>
<organism evidence="16 17">
    <name type="scientific">Timema podura</name>
    <name type="common">Walking stick</name>
    <dbReference type="NCBI Taxonomy" id="61482"/>
    <lineage>
        <taxon>Eukaryota</taxon>
        <taxon>Metazoa</taxon>
        <taxon>Ecdysozoa</taxon>
        <taxon>Arthropoda</taxon>
        <taxon>Hexapoda</taxon>
        <taxon>Insecta</taxon>
        <taxon>Pterygota</taxon>
        <taxon>Neoptera</taxon>
        <taxon>Polyneoptera</taxon>
        <taxon>Phasmatodea</taxon>
        <taxon>Timematodea</taxon>
        <taxon>Timematoidea</taxon>
        <taxon>Timematidae</taxon>
        <taxon>Timema</taxon>
    </lineage>
</organism>
<sequence length="217" mass="25106">MGRLRFKSQSFVLRHGYRHVFPVTTLPQRLSQPDFQPLLTQGLLPIHKQFLIKRSQRCRVCEHNVSKPEYNPASTKFKIQLFAYYHVPEVRLVTCEPLRPGDVSQLIIKLSNPTQHQTTIQFAALPSPEEERAELDKELEEKKKKREVEKKEGEVKMTSLRDDIFSCPSLFDQTVIYSGRFSTAHERAEETERPPPIAPTFAARGVPFRQHDETSGH</sequence>
<evidence type="ECO:0000256" key="3">
    <source>
        <dbReference type="ARBA" id="ARBA00004544"/>
    </source>
</evidence>
<evidence type="ECO:0000256" key="1">
    <source>
        <dbReference type="ARBA" id="ARBA00004300"/>
    </source>
</evidence>
<keyword evidence="9" id="KW-0007">Acetylation</keyword>
<keyword evidence="17" id="KW-1185">Reference proteome</keyword>
<evidence type="ECO:0000256" key="9">
    <source>
        <dbReference type="ARBA" id="ARBA00022990"/>
    </source>
</evidence>
<comment type="caution">
    <text evidence="16">The sequence shown here is derived from an EMBL/GenBank/DDBJ whole genome shotgun (WGS) entry which is preliminary data.</text>
</comment>
<evidence type="ECO:0000256" key="2">
    <source>
        <dbReference type="ARBA" id="ARBA00004529"/>
    </source>
</evidence>
<dbReference type="PANTHER" id="PTHR13034">
    <property type="entry name" value="DYNACTIN P62 SUBUNIT"/>
    <property type="match status" value="1"/>
</dbReference>
<evidence type="ECO:0000256" key="14">
    <source>
        <dbReference type="ARBA" id="ARBA00093507"/>
    </source>
</evidence>
<reference evidence="16" key="1">
    <citation type="submission" date="2021-03" db="EMBL/GenBank/DDBJ databases">
        <authorList>
            <person name="Tran Van P."/>
        </authorList>
    </citation>
    <scope>NUCLEOTIDE SEQUENCE</scope>
</reference>
<gene>
    <name evidence="16" type="ORF">TPAB3V08_LOCUS10822</name>
</gene>
<keyword evidence="7" id="KW-0597">Phosphoprotein</keyword>
<feature type="region of interest" description="Disordered" evidence="15">
    <location>
        <begin position="184"/>
        <end position="217"/>
    </location>
</feature>
<dbReference type="Pfam" id="PF05502">
    <property type="entry name" value="Dynactin_p62"/>
    <property type="match status" value="1"/>
</dbReference>
<keyword evidence="10" id="KW-0175">Coiled coil</keyword>
<feature type="compositionally biased region" description="Basic and acidic residues" evidence="15">
    <location>
        <begin position="184"/>
        <end position="193"/>
    </location>
</feature>
<keyword evidence="11" id="KW-0206">Cytoskeleton</keyword>
<name>A0ABN7P7R6_TIMPD</name>
<evidence type="ECO:0000256" key="5">
    <source>
        <dbReference type="ARBA" id="ARBA00022490"/>
    </source>
</evidence>